<dbReference type="GO" id="GO:0000976">
    <property type="term" value="F:transcription cis-regulatory region binding"/>
    <property type="evidence" value="ECO:0007669"/>
    <property type="project" value="TreeGrafter"/>
</dbReference>
<keyword evidence="1 2" id="KW-0238">DNA-binding</keyword>
<protein>
    <recommendedName>
        <fullName evidence="3">HTH tetR-type domain-containing protein</fullName>
    </recommendedName>
</protein>
<gene>
    <name evidence="4" type="ORF">FB00_19610</name>
</gene>
<keyword evidence="5" id="KW-1185">Reference proteome</keyword>
<dbReference type="Gene3D" id="1.10.10.60">
    <property type="entry name" value="Homeodomain-like"/>
    <property type="match status" value="1"/>
</dbReference>
<evidence type="ECO:0000256" key="2">
    <source>
        <dbReference type="PROSITE-ProRule" id="PRU00335"/>
    </source>
</evidence>
<evidence type="ECO:0000259" key="3">
    <source>
        <dbReference type="PROSITE" id="PS50977"/>
    </source>
</evidence>
<dbReference type="InterPro" id="IPR050109">
    <property type="entry name" value="HTH-type_TetR-like_transc_reg"/>
</dbReference>
<dbReference type="Pfam" id="PF00440">
    <property type="entry name" value="TetR_N"/>
    <property type="match status" value="1"/>
</dbReference>
<feature type="domain" description="HTH tetR-type" evidence="3">
    <location>
        <begin position="12"/>
        <end position="72"/>
    </location>
</feature>
<dbReference type="PRINTS" id="PR00455">
    <property type="entry name" value="HTHTETR"/>
</dbReference>
<dbReference type="STRING" id="264251.FB00_19610"/>
<dbReference type="InterPro" id="IPR001647">
    <property type="entry name" value="HTH_TetR"/>
</dbReference>
<name>A0A0H2KHE6_9MICO</name>
<evidence type="ECO:0000256" key="1">
    <source>
        <dbReference type="ARBA" id="ARBA00023125"/>
    </source>
</evidence>
<evidence type="ECO:0000313" key="4">
    <source>
        <dbReference type="EMBL" id="KLN33040.1"/>
    </source>
</evidence>
<accession>A0A0H2KHE6</accession>
<proteinExistence type="predicted"/>
<dbReference type="RefSeq" id="WP_047234529.1">
    <property type="nucleotide sequence ID" value="NZ_JNBQ01000048.1"/>
</dbReference>
<dbReference type="InterPro" id="IPR036271">
    <property type="entry name" value="Tet_transcr_reg_TetR-rel_C_sf"/>
</dbReference>
<dbReference type="GO" id="GO:0003700">
    <property type="term" value="F:DNA-binding transcription factor activity"/>
    <property type="evidence" value="ECO:0007669"/>
    <property type="project" value="TreeGrafter"/>
</dbReference>
<dbReference type="SUPFAM" id="SSF48498">
    <property type="entry name" value="Tetracyclin repressor-like, C-terminal domain"/>
    <property type="match status" value="1"/>
</dbReference>
<dbReference type="AlphaFoldDB" id="A0A0H2KHE6"/>
<dbReference type="PANTHER" id="PTHR30055:SF235">
    <property type="entry name" value="TRANSCRIPTIONAL REGULATORY PROTEIN"/>
    <property type="match status" value="1"/>
</dbReference>
<dbReference type="InterPro" id="IPR009057">
    <property type="entry name" value="Homeodomain-like_sf"/>
</dbReference>
<feature type="DNA-binding region" description="H-T-H motif" evidence="2">
    <location>
        <begin position="35"/>
        <end position="54"/>
    </location>
</feature>
<dbReference type="InterPro" id="IPR041678">
    <property type="entry name" value="TetR_C_16"/>
</dbReference>
<organism evidence="4 5">
    <name type="scientific">Cellulosimicrobium funkei</name>
    <dbReference type="NCBI Taxonomy" id="264251"/>
    <lineage>
        <taxon>Bacteria</taxon>
        <taxon>Bacillati</taxon>
        <taxon>Actinomycetota</taxon>
        <taxon>Actinomycetes</taxon>
        <taxon>Micrococcales</taxon>
        <taxon>Promicromonosporaceae</taxon>
        <taxon>Cellulosimicrobium</taxon>
    </lineage>
</organism>
<dbReference type="SUPFAM" id="SSF46689">
    <property type="entry name" value="Homeodomain-like"/>
    <property type="match status" value="1"/>
</dbReference>
<evidence type="ECO:0000313" key="5">
    <source>
        <dbReference type="Proteomes" id="UP000035265"/>
    </source>
</evidence>
<dbReference type="PATRIC" id="fig|264251.5.peg.3974"/>
<comment type="caution">
    <text evidence="4">The sequence shown here is derived from an EMBL/GenBank/DDBJ whole genome shotgun (WGS) entry which is preliminary data.</text>
</comment>
<dbReference type="EMBL" id="JNBQ01000048">
    <property type="protein sequence ID" value="KLN33040.1"/>
    <property type="molecule type" value="Genomic_DNA"/>
</dbReference>
<sequence>MSGRRGRRPGRSDTRSDILSAARDAFAEHGYDRATVRDIATRAGVDAAMVHHWFGTKERLFQAAVDVPFDPQELLLDGAPDDVARLGEHVVRTLLRAWDSPRGRVALALLRSATSSERAARMLREFVLARVVRPTVARSEPDPHRAAWRGALMASQLAGLVVARYVLRVEPLAGAPAETVVRAVGPTIQGYLTGPLPGAVAEDARSAGNVEISTERHVAS</sequence>
<dbReference type="PROSITE" id="PS50977">
    <property type="entry name" value="HTH_TETR_2"/>
    <property type="match status" value="1"/>
</dbReference>
<dbReference type="Proteomes" id="UP000035265">
    <property type="component" value="Unassembled WGS sequence"/>
</dbReference>
<dbReference type="Pfam" id="PF17920">
    <property type="entry name" value="TetR_C_16"/>
    <property type="match status" value="1"/>
</dbReference>
<dbReference type="PANTHER" id="PTHR30055">
    <property type="entry name" value="HTH-TYPE TRANSCRIPTIONAL REGULATOR RUTR"/>
    <property type="match status" value="1"/>
</dbReference>
<dbReference type="Gene3D" id="1.10.357.10">
    <property type="entry name" value="Tetracycline Repressor, domain 2"/>
    <property type="match status" value="1"/>
</dbReference>
<reference evidence="4 5" key="1">
    <citation type="submission" date="2014-05" db="EMBL/GenBank/DDBJ databases">
        <title>Cellulosimicrobium funkei U11 genome.</title>
        <authorList>
            <person name="Hu C."/>
            <person name="Gong Y."/>
            <person name="Wan W."/>
            <person name="Jiang M."/>
        </authorList>
    </citation>
    <scope>NUCLEOTIDE SEQUENCE [LARGE SCALE GENOMIC DNA]</scope>
    <source>
        <strain evidence="4 5">U11</strain>
    </source>
</reference>